<keyword evidence="3" id="KW-1185">Reference proteome</keyword>
<gene>
    <name evidence="2" type="ORF">SAMN05444716_104596</name>
</gene>
<dbReference type="Pfam" id="PF19493">
    <property type="entry name" value="Trypco1"/>
    <property type="match status" value="1"/>
</dbReference>
<sequence length="129" mass="13565">MKAASKGYVGPARGCAVHVREMPVGDDGADVVMVEIREAPDEGVVPAGAAGRVAARAARSLEGMLRTVRPVAERFVDTFREMPRAPDEISVQFGLSLSADADVIISSAAAEANFSVTLTWTRPGDGPQR</sequence>
<dbReference type="EMBL" id="FPAB01000004">
    <property type="protein sequence ID" value="SFS87696.1"/>
    <property type="molecule type" value="Genomic_DNA"/>
</dbReference>
<reference evidence="3" key="1">
    <citation type="submission" date="2016-10" db="EMBL/GenBank/DDBJ databases">
        <authorList>
            <person name="Varghese N."/>
            <person name="Submissions S."/>
        </authorList>
    </citation>
    <scope>NUCLEOTIDE SEQUENCE [LARGE SCALE GENOMIC DNA]</scope>
    <source>
        <strain evidence="3">CGMCC 4.7047</strain>
    </source>
</reference>
<proteinExistence type="predicted"/>
<dbReference type="Proteomes" id="UP000198873">
    <property type="component" value="Unassembled WGS sequence"/>
</dbReference>
<accession>A0A1I6TEX6</accession>
<feature type="domain" description="Trypsin-co-occurring" evidence="1">
    <location>
        <begin position="26"/>
        <end position="122"/>
    </location>
</feature>
<name>A0A1I6TEX6_9ACTN</name>
<evidence type="ECO:0000259" key="1">
    <source>
        <dbReference type="Pfam" id="PF19493"/>
    </source>
</evidence>
<dbReference type="NCBIfam" id="NF041216">
    <property type="entry name" value="CU044_2847_fam"/>
    <property type="match status" value="1"/>
</dbReference>
<organism evidence="2 3">
    <name type="scientific">Streptomyces harbinensis</name>
    <dbReference type="NCBI Taxonomy" id="1176198"/>
    <lineage>
        <taxon>Bacteria</taxon>
        <taxon>Bacillati</taxon>
        <taxon>Actinomycetota</taxon>
        <taxon>Actinomycetes</taxon>
        <taxon>Kitasatosporales</taxon>
        <taxon>Streptomycetaceae</taxon>
        <taxon>Streptomyces</taxon>
    </lineage>
</organism>
<protein>
    <recommendedName>
        <fullName evidence="1">Trypsin-co-occurring domain-containing protein</fullName>
    </recommendedName>
</protein>
<dbReference type="InterPro" id="IPR045794">
    <property type="entry name" value="Trypco1"/>
</dbReference>
<dbReference type="STRING" id="1176198.SAMN05444716_104596"/>
<evidence type="ECO:0000313" key="3">
    <source>
        <dbReference type="Proteomes" id="UP000198873"/>
    </source>
</evidence>
<dbReference type="AlphaFoldDB" id="A0A1I6TEX6"/>
<evidence type="ECO:0000313" key="2">
    <source>
        <dbReference type="EMBL" id="SFS87696.1"/>
    </source>
</evidence>